<dbReference type="Proteomes" id="UP000000437">
    <property type="component" value="Chromosome 2"/>
</dbReference>
<gene>
    <name evidence="2" type="primary">LOC137487806</name>
</gene>
<dbReference type="KEGG" id="dre:137487806"/>
<accession>A0AB32T908</accession>
<proteinExistence type="predicted"/>
<name>A0AB32T908_DANRE</name>
<reference evidence="2" key="1">
    <citation type="submission" date="2025-08" db="UniProtKB">
        <authorList>
            <consortium name="RefSeq"/>
        </authorList>
    </citation>
    <scope>IDENTIFICATION</scope>
    <source>
        <strain evidence="2">Tuebingen</strain>
        <tissue evidence="2">Fibroblasts and whole tissue</tissue>
    </source>
</reference>
<dbReference type="GeneID" id="137487806"/>
<keyword evidence="1" id="KW-1185">Reference proteome</keyword>
<sequence length="149" mass="16204">MGGDPARRLGTWSYGRDRRNLEEQKRGILCLPHHCRLMAADEWAALCSAGAERSLGFGLRALPPPEAGLDRGQGASSVSTLSQMQPLTGALPYGKGHLQSIPLERKLCFGLCHCGWLKVRRSPPPPFFSEALFGDGYSWVDNTALVVIA</sequence>
<protein>
    <submittedName>
        <fullName evidence="2">Uncharacterized protein isoform X1</fullName>
    </submittedName>
</protein>
<dbReference type="AlphaFoldDB" id="A0AB32T908"/>
<evidence type="ECO:0000313" key="2">
    <source>
        <dbReference type="RefSeq" id="XP_068069920.1"/>
    </source>
</evidence>
<evidence type="ECO:0000313" key="1">
    <source>
        <dbReference type="Proteomes" id="UP000000437"/>
    </source>
</evidence>
<organism evidence="1 2">
    <name type="scientific">Danio rerio</name>
    <name type="common">Zebrafish</name>
    <name type="synonym">Brachydanio rerio</name>
    <dbReference type="NCBI Taxonomy" id="7955"/>
    <lineage>
        <taxon>Eukaryota</taxon>
        <taxon>Metazoa</taxon>
        <taxon>Chordata</taxon>
        <taxon>Craniata</taxon>
        <taxon>Vertebrata</taxon>
        <taxon>Euteleostomi</taxon>
        <taxon>Actinopterygii</taxon>
        <taxon>Neopterygii</taxon>
        <taxon>Teleostei</taxon>
        <taxon>Ostariophysi</taxon>
        <taxon>Cypriniformes</taxon>
        <taxon>Danionidae</taxon>
        <taxon>Danioninae</taxon>
        <taxon>Danio</taxon>
    </lineage>
</organism>
<dbReference type="RefSeq" id="XP_068069920.1">
    <property type="nucleotide sequence ID" value="XM_068213819.2"/>
</dbReference>